<evidence type="ECO:0000256" key="4">
    <source>
        <dbReference type="ARBA" id="ARBA00022719"/>
    </source>
</evidence>
<dbReference type="SMART" id="SM00756">
    <property type="entry name" value="VKc"/>
    <property type="match status" value="1"/>
</dbReference>
<dbReference type="RefSeq" id="WP_082015125.1">
    <property type="nucleotide sequence ID" value="NZ_BBPN01000017.1"/>
</dbReference>
<feature type="domain" description="Vitamin K epoxide reductase" evidence="11">
    <location>
        <begin position="27"/>
        <end position="168"/>
    </location>
</feature>
<dbReference type="GO" id="GO:0016491">
    <property type="term" value="F:oxidoreductase activity"/>
    <property type="evidence" value="ECO:0007669"/>
    <property type="project" value="UniProtKB-KW"/>
</dbReference>
<dbReference type="CDD" id="cd12922">
    <property type="entry name" value="VKOR_5"/>
    <property type="match status" value="1"/>
</dbReference>
<evidence type="ECO:0000256" key="1">
    <source>
        <dbReference type="ARBA" id="ARBA00004141"/>
    </source>
</evidence>
<dbReference type="InterPro" id="IPR038354">
    <property type="entry name" value="VKOR_sf"/>
</dbReference>
<evidence type="ECO:0000256" key="10">
    <source>
        <dbReference type="SAM" id="Phobius"/>
    </source>
</evidence>
<keyword evidence="3 10" id="KW-0812">Transmembrane</keyword>
<keyword evidence="4" id="KW-0874">Quinone</keyword>
<dbReference type="EMBL" id="FOAZ01000024">
    <property type="protein sequence ID" value="SEM35079.1"/>
    <property type="molecule type" value="Genomic_DNA"/>
</dbReference>
<keyword evidence="6" id="KW-0560">Oxidoreductase</keyword>
<organism evidence="12 13">
    <name type="scientific">Streptacidiphilus jiangxiensis</name>
    <dbReference type="NCBI Taxonomy" id="235985"/>
    <lineage>
        <taxon>Bacteria</taxon>
        <taxon>Bacillati</taxon>
        <taxon>Actinomycetota</taxon>
        <taxon>Actinomycetes</taxon>
        <taxon>Kitasatosporales</taxon>
        <taxon>Streptomycetaceae</taxon>
        <taxon>Streptacidiphilus</taxon>
    </lineage>
</organism>
<dbReference type="eggNOG" id="COG4243">
    <property type="taxonomic scope" value="Bacteria"/>
</dbReference>
<keyword evidence="5 10" id="KW-1133">Transmembrane helix</keyword>
<evidence type="ECO:0000256" key="3">
    <source>
        <dbReference type="ARBA" id="ARBA00022692"/>
    </source>
</evidence>
<dbReference type="Gene3D" id="1.20.1440.130">
    <property type="entry name" value="VKOR domain"/>
    <property type="match status" value="1"/>
</dbReference>
<proteinExistence type="inferred from homology"/>
<dbReference type="InterPro" id="IPR012932">
    <property type="entry name" value="VKOR"/>
</dbReference>
<name>A0A1H7XQ10_STRJI</name>
<evidence type="ECO:0000259" key="11">
    <source>
        <dbReference type="SMART" id="SM00756"/>
    </source>
</evidence>
<dbReference type="OrthoDB" id="9783799at2"/>
<gene>
    <name evidence="12" type="ORF">SAMN05414137_124122</name>
</gene>
<comment type="subcellular location">
    <subcellularLocation>
        <location evidence="1">Membrane</location>
        <topology evidence="1">Multi-pass membrane protein</topology>
    </subcellularLocation>
</comment>
<evidence type="ECO:0000256" key="8">
    <source>
        <dbReference type="ARBA" id="ARBA00023157"/>
    </source>
</evidence>
<evidence type="ECO:0000313" key="13">
    <source>
        <dbReference type="Proteomes" id="UP000183015"/>
    </source>
</evidence>
<dbReference type="InterPro" id="IPR041714">
    <property type="entry name" value="VKOR_Actinobacteria"/>
</dbReference>
<dbReference type="GO" id="GO:0016020">
    <property type="term" value="C:membrane"/>
    <property type="evidence" value="ECO:0007669"/>
    <property type="project" value="UniProtKB-SubCell"/>
</dbReference>
<dbReference type="GO" id="GO:0048038">
    <property type="term" value="F:quinone binding"/>
    <property type="evidence" value="ECO:0007669"/>
    <property type="project" value="UniProtKB-KW"/>
</dbReference>
<keyword evidence="9" id="KW-0676">Redox-active center</keyword>
<evidence type="ECO:0000256" key="5">
    <source>
        <dbReference type="ARBA" id="ARBA00022989"/>
    </source>
</evidence>
<feature type="transmembrane region" description="Helical" evidence="10">
    <location>
        <begin position="116"/>
        <end position="136"/>
    </location>
</feature>
<comment type="similarity">
    <text evidence="2">Belongs to the VKOR family.</text>
</comment>
<accession>A0A1H7XQ10</accession>
<dbReference type="Pfam" id="PF07884">
    <property type="entry name" value="VKOR"/>
    <property type="match status" value="1"/>
</dbReference>
<feature type="transmembrane region" description="Helical" evidence="10">
    <location>
        <begin position="142"/>
        <end position="163"/>
    </location>
</feature>
<evidence type="ECO:0000256" key="7">
    <source>
        <dbReference type="ARBA" id="ARBA00023136"/>
    </source>
</evidence>
<feature type="transmembrane region" description="Helical" evidence="10">
    <location>
        <begin position="184"/>
        <end position="207"/>
    </location>
</feature>
<sequence length="218" mass="23761">MTLRETGTPAVEPAAGEGWASTRVAASRGYALLLVIAGLFALAAATVLTLDKIRLLENPHYVPSCNINPIISCGSVMRTAQASAFGFPNSLLGLAGFSVVVTVGVVALTGARLPRWFWLGLQAGTLFGICFVGWLIDQTLYTIGAVCPYCMVVWAAVIPLFWYTTLHNLRTGTIPLPASWRDRVTAAAGWYWVVPFAGYLLIVLLVLDRFWYYWSTLL</sequence>
<dbReference type="Proteomes" id="UP000183015">
    <property type="component" value="Unassembled WGS sequence"/>
</dbReference>
<evidence type="ECO:0000256" key="9">
    <source>
        <dbReference type="ARBA" id="ARBA00023284"/>
    </source>
</evidence>
<keyword evidence="13" id="KW-1185">Reference proteome</keyword>
<evidence type="ECO:0000313" key="12">
    <source>
        <dbReference type="EMBL" id="SEM35079.1"/>
    </source>
</evidence>
<dbReference type="AlphaFoldDB" id="A0A1H7XQ10"/>
<evidence type="ECO:0000256" key="6">
    <source>
        <dbReference type="ARBA" id="ARBA00023002"/>
    </source>
</evidence>
<feature type="transmembrane region" description="Helical" evidence="10">
    <location>
        <begin position="30"/>
        <end position="50"/>
    </location>
</feature>
<evidence type="ECO:0000256" key="2">
    <source>
        <dbReference type="ARBA" id="ARBA00006214"/>
    </source>
</evidence>
<protein>
    <submittedName>
        <fullName evidence="12">Uncharacterized membrane protein</fullName>
    </submittedName>
</protein>
<reference evidence="13" key="1">
    <citation type="submission" date="2016-10" db="EMBL/GenBank/DDBJ databases">
        <authorList>
            <person name="Varghese N."/>
        </authorList>
    </citation>
    <scope>NUCLEOTIDE SEQUENCE [LARGE SCALE GENOMIC DNA]</scope>
    <source>
        <strain evidence="13">DSM 45096 / BCRC 16803 / CGMCC 4.1857 / CIP 109030 / JCM 12277 / KCTC 19219 / NBRC 100920 / 33214</strain>
    </source>
</reference>
<dbReference type="STRING" id="235985.SAMN05414137_124122"/>
<keyword evidence="8" id="KW-1015">Disulfide bond</keyword>
<keyword evidence="7 10" id="KW-0472">Membrane</keyword>
<feature type="transmembrane region" description="Helical" evidence="10">
    <location>
        <begin position="91"/>
        <end position="109"/>
    </location>
</feature>